<dbReference type="Pfam" id="PF02368">
    <property type="entry name" value="Big_2"/>
    <property type="match status" value="1"/>
</dbReference>
<organism evidence="2 3">
    <name type="scientific">Paenibacillus piri</name>
    <dbReference type="NCBI Taxonomy" id="2547395"/>
    <lineage>
        <taxon>Bacteria</taxon>
        <taxon>Bacillati</taxon>
        <taxon>Bacillota</taxon>
        <taxon>Bacilli</taxon>
        <taxon>Bacillales</taxon>
        <taxon>Paenibacillaceae</taxon>
        <taxon>Paenibacillus</taxon>
    </lineage>
</organism>
<dbReference type="SUPFAM" id="SSF101908">
    <property type="entry name" value="Putative isomerase YbhE"/>
    <property type="match status" value="1"/>
</dbReference>
<evidence type="ECO:0000313" key="2">
    <source>
        <dbReference type="EMBL" id="TDF95484.1"/>
    </source>
</evidence>
<sequence>MRKKGLWKKRMFAEGDGDSMQKRDVLRKLILACVLSFSLLLGGNTGLAASERQGPEIQWEKNYGPGINLIEVQATQDIGYTVMGTTYEDKVYLARSDEQGNEQWSKTFQLNAKNSSGTEKKATVTAFWHTRDGGYLLGGTVPGFHFRYNDYVIVKTDKYGEIQLKEVFDSGAYGHFNMIRETNDGGSVNVIFTESLNAGSFHTAAQKRDGSGKTEWTTVLGGGGPSSPNVYASSVQQTADGGYIVCGSKDTSFSIWKLNASGAIEWNKIYGFDEGHVVQTADGGYAIAGTLTAGDVVLTKTDTLGKEQWKKTIGGGSGKPISLENTTDGGYLIGTSQRVFKTDALASVQWSKAVSNMTKAVPTKDGGAAILYSPDTLLKLAGQSKPPQTGLKLDSEDYSLSIGQTLDTILTSVYGNQKINVTQYGAYLIADPSVASVDNSGNISGLKYGQTVLTATYNGSQARANVYVYGGATGSGSELKLDSEDYSLSAGSTLDTVLRLTKDGKTTKVTGLVTYSTADPSVATIDAMGNITGLKQGVTVLTVINNGLKTIATVYVY</sequence>
<keyword evidence="3" id="KW-1185">Reference proteome</keyword>
<accession>A0A4V2ZT30</accession>
<dbReference type="InterPro" id="IPR008964">
    <property type="entry name" value="Invasin/intimin_cell_adhesion"/>
</dbReference>
<protein>
    <recommendedName>
        <fullName evidence="1">BIG2 domain-containing protein</fullName>
    </recommendedName>
</protein>
<comment type="caution">
    <text evidence="2">The sequence shown here is derived from an EMBL/GenBank/DDBJ whole genome shotgun (WGS) entry which is preliminary data.</text>
</comment>
<name>A0A4V2ZT30_9BACL</name>
<dbReference type="PANTHER" id="PTHR42754:SF1">
    <property type="entry name" value="LIPOPROTEIN"/>
    <property type="match status" value="1"/>
</dbReference>
<dbReference type="AlphaFoldDB" id="A0A4V2ZT30"/>
<dbReference type="Gene3D" id="2.60.40.1080">
    <property type="match status" value="2"/>
</dbReference>
<feature type="domain" description="BIG2" evidence="1">
    <location>
        <begin position="387"/>
        <end position="467"/>
    </location>
</feature>
<dbReference type="SMART" id="SM00635">
    <property type="entry name" value="BID_2"/>
    <property type="match status" value="2"/>
</dbReference>
<evidence type="ECO:0000259" key="1">
    <source>
        <dbReference type="SMART" id="SM00635"/>
    </source>
</evidence>
<proteinExistence type="predicted"/>
<dbReference type="SUPFAM" id="SSF49373">
    <property type="entry name" value="Invasin/intimin cell-adhesion fragments"/>
    <property type="match status" value="2"/>
</dbReference>
<feature type="domain" description="BIG2" evidence="1">
    <location>
        <begin position="475"/>
        <end position="555"/>
    </location>
</feature>
<dbReference type="Proteomes" id="UP000295636">
    <property type="component" value="Unassembled WGS sequence"/>
</dbReference>
<dbReference type="InterPro" id="IPR003343">
    <property type="entry name" value="Big_2"/>
</dbReference>
<dbReference type="PANTHER" id="PTHR42754">
    <property type="entry name" value="ENDOGLUCANASE"/>
    <property type="match status" value="1"/>
</dbReference>
<dbReference type="RefSeq" id="WP_133231545.1">
    <property type="nucleotide sequence ID" value="NZ_SMRT01000010.1"/>
</dbReference>
<dbReference type="EMBL" id="SMRT01000010">
    <property type="protein sequence ID" value="TDF95484.1"/>
    <property type="molecule type" value="Genomic_DNA"/>
</dbReference>
<reference evidence="2 3" key="1">
    <citation type="submission" date="2019-03" db="EMBL/GenBank/DDBJ databases">
        <title>This is whole genome sequence of Paenibacillus sp MS74 strain.</title>
        <authorList>
            <person name="Trinh H.N."/>
        </authorList>
    </citation>
    <scope>NUCLEOTIDE SEQUENCE [LARGE SCALE GENOMIC DNA]</scope>
    <source>
        <strain evidence="2 3">MS74</strain>
    </source>
</reference>
<dbReference type="OrthoDB" id="2540070at2"/>
<gene>
    <name evidence="2" type="ORF">E1757_20490</name>
</gene>
<evidence type="ECO:0000313" key="3">
    <source>
        <dbReference type="Proteomes" id="UP000295636"/>
    </source>
</evidence>